<evidence type="ECO:0000313" key="1">
    <source>
        <dbReference type="EMBL" id="MEJ5976736.1"/>
    </source>
</evidence>
<keyword evidence="2" id="KW-1185">Reference proteome</keyword>
<accession>A0ABU8RUI5</accession>
<name>A0ABU8RUI5_9SPHN</name>
<dbReference type="EMBL" id="JBBHJZ010000002">
    <property type="protein sequence ID" value="MEJ5976736.1"/>
    <property type="molecule type" value="Genomic_DNA"/>
</dbReference>
<gene>
    <name evidence="1" type="ORF">WG901_08835</name>
</gene>
<protein>
    <submittedName>
        <fullName evidence="1">Uncharacterized protein</fullName>
    </submittedName>
</protein>
<comment type="caution">
    <text evidence="1">The sequence shown here is derived from an EMBL/GenBank/DDBJ whole genome shotgun (WGS) entry which is preliminary data.</text>
</comment>
<sequence length="77" mass="8234">MSRAMNVQLPEAEVVALCAKAEVEISAIETLASGGTHVVAVTPDGGAVMRRIFAKHLITGQVKRFAFMHPRPAPLTH</sequence>
<proteinExistence type="predicted"/>
<evidence type="ECO:0000313" key="2">
    <source>
        <dbReference type="Proteomes" id="UP001361239"/>
    </source>
</evidence>
<organism evidence="1 2">
    <name type="scientific">Novosphingobium anseongense</name>
    <dbReference type="NCBI Taxonomy" id="3133436"/>
    <lineage>
        <taxon>Bacteria</taxon>
        <taxon>Pseudomonadati</taxon>
        <taxon>Pseudomonadota</taxon>
        <taxon>Alphaproteobacteria</taxon>
        <taxon>Sphingomonadales</taxon>
        <taxon>Sphingomonadaceae</taxon>
        <taxon>Novosphingobium</taxon>
    </lineage>
</organism>
<reference evidence="1 2" key="1">
    <citation type="submission" date="2024-03" db="EMBL/GenBank/DDBJ databases">
        <authorList>
            <person name="Jo J.-H."/>
        </authorList>
    </citation>
    <scope>NUCLEOTIDE SEQUENCE [LARGE SCALE GENOMIC DNA]</scope>
    <source>
        <strain evidence="1 2">PS1R-30</strain>
    </source>
</reference>
<dbReference type="Proteomes" id="UP001361239">
    <property type="component" value="Unassembled WGS sequence"/>
</dbReference>